<dbReference type="AlphaFoldDB" id="A0A7V7GV97"/>
<reference evidence="1 2" key="1">
    <citation type="submission" date="2018-07" db="EMBL/GenBank/DDBJ databases">
        <title>Pseudomonas laoshanensis sp. nov., isolated from soil.</title>
        <authorList>
            <person name="Sun J."/>
            <person name="Yu L."/>
            <person name="Wang M."/>
            <person name="Zhang C."/>
        </authorList>
    </citation>
    <scope>NUCLEOTIDE SEQUENCE [LARGE SCALE GENOMIC DNA]</scope>
    <source>
        <strain evidence="1 2">Y22</strain>
    </source>
</reference>
<keyword evidence="2" id="KW-1185">Reference proteome</keyword>
<proteinExistence type="predicted"/>
<accession>A0A7V7GV97</accession>
<dbReference type="OrthoDB" id="6883295at2"/>
<evidence type="ECO:0000313" key="2">
    <source>
        <dbReference type="Proteomes" id="UP000463138"/>
    </source>
</evidence>
<protein>
    <submittedName>
        <fullName evidence="1">Uncharacterized protein</fullName>
    </submittedName>
</protein>
<dbReference type="Proteomes" id="UP000463138">
    <property type="component" value="Unassembled WGS sequence"/>
</dbReference>
<gene>
    <name evidence="1" type="ORF">DT594_00930</name>
</gene>
<dbReference type="EMBL" id="QOVF01000001">
    <property type="protein sequence ID" value="KAA0695962.1"/>
    <property type="molecule type" value="Genomic_DNA"/>
</dbReference>
<comment type="caution">
    <text evidence="1">The sequence shown here is derived from an EMBL/GenBank/DDBJ whole genome shotgun (WGS) entry which is preliminary data.</text>
</comment>
<dbReference type="RefSeq" id="WP_149330962.1">
    <property type="nucleotide sequence ID" value="NZ_QOVF01000001.1"/>
</dbReference>
<name>A0A7V7GV97_9GAMM</name>
<evidence type="ECO:0000313" key="1">
    <source>
        <dbReference type="EMBL" id="KAA0695962.1"/>
    </source>
</evidence>
<organism evidence="1 2">
    <name type="scientific">Halopseudomonas laoshanensis</name>
    <dbReference type="NCBI Taxonomy" id="2268758"/>
    <lineage>
        <taxon>Bacteria</taxon>
        <taxon>Pseudomonadati</taxon>
        <taxon>Pseudomonadota</taxon>
        <taxon>Gammaproteobacteria</taxon>
        <taxon>Pseudomonadales</taxon>
        <taxon>Pseudomonadaceae</taxon>
        <taxon>Halopseudomonas</taxon>
    </lineage>
</organism>
<sequence length="138" mass="15817">MNDHLPNNSQQDVHNETLAQRLESCGLPGFNRACRYAESQNLEASAHFERIDPSLSRLTLSVRRQGDAKASTYQVLAEENKQRVIHEQYFAADQSTRHEETLPAAINEMVMDSRLEVFFSKAFNLLLPYLKDRHPPGF</sequence>